<sequence>MLSAAKILFRPGIWLAAMMALTLSACASMPDRDDQEAVAAYNEANDPLEPMNRYFFEVNRFLDQILLRPVAEIYRGTLPDPVQDSVRNALDNLRGPVIFANDLLQGEVNRAGTTVGRFAVNSTIGVFGLFDVADSWFGLEKHNEDFGQTFAVWGIPEGPYLVVPVLGPSSPRKLAGTALEYYVDPWNNWLRRNEAAEFIMVRSAVDAVDYRARNLETLDDIERNAIDFYATLRSLYRQRRGDEIRNGAPAPLDETATISFEFQEDLDAETISEAAAE</sequence>
<keyword evidence="4" id="KW-0449">Lipoprotein</keyword>
<gene>
    <name evidence="4" type="primary">mlaA</name>
    <name evidence="4" type="ORF">OCH7691_01501</name>
</gene>
<feature type="chain" id="PRO_5012486754" evidence="3">
    <location>
        <begin position="28"/>
        <end position="277"/>
    </location>
</feature>
<name>A0A1Y5SBM4_9PROT</name>
<dbReference type="RefSeq" id="WP_085882710.1">
    <property type="nucleotide sequence ID" value="NZ_FWFR01000001.1"/>
</dbReference>
<evidence type="ECO:0000313" key="5">
    <source>
        <dbReference type="Proteomes" id="UP000193200"/>
    </source>
</evidence>
<evidence type="ECO:0000313" key="4">
    <source>
        <dbReference type="EMBL" id="SLN37034.1"/>
    </source>
</evidence>
<organism evidence="4 5">
    <name type="scientific">Oceanibacterium hippocampi</name>
    <dbReference type="NCBI Taxonomy" id="745714"/>
    <lineage>
        <taxon>Bacteria</taxon>
        <taxon>Pseudomonadati</taxon>
        <taxon>Pseudomonadota</taxon>
        <taxon>Alphaproteobacteria</taxon>
        <taxon>Sneathiellales</taxon>
        <taxon>Sneathiellaceae</taxon>
        <taxon>Oceanibacterium</taxon>
    </lineage>
</organism>
<dbReference type="PANTHER" id="PTHR30035:SF3">
    <property type="entry name" value="INTERMEMBRANE PHOSPHOLIPID TRANSPORT SYSTEM LIPOPROTEIN MLAA"/>
    <property type="match status" value="1"/>
</dbReference>
<reference evidence="4 5" key="1">
    <citation type="submission" date="2017-03" db="EMBL/GenBank/DDBJ databases">
        <authorList>
            <person name="Afonso C.L."/>
            <person name="Miller P.J."/>
            <person name="Scott M.A."/>
            <person name="Spackman E."/>
            <person name="Goraichik I."/>
            <person name="Dimitrov K.M."/>
            <person name="Suarez D.L."/>
            <person name="Swayne D.E."/>
        </authorList>
    </citation>
    <scope>NUCLEOTIDE SEQUENCE [LARGE SCALE GENOMIC DNA]</scope>
    <source>
        <strain evidence="4 5">CECT 7691</strain>
    </source>
</reference>
<evidence type="ECO:0000256" key="1">
    <source>
        <dbReference type="ARBA" id="ARBA00010634"/>
    </source>
</evidence>
<accession>A0A1Y5SBM4</accession>
<comment type="similarity">
    <text evidence="1">Belongs to the MlaA family.</text>
</comment>
<dbReference type="GO" id="GO:0016020">
    <property type="term" value="C:membrane"/>
    <property type="evidence" value="ECO:0007669"/>
    <property type="project" value="InterPro"/>
</dbReference>
<dbReference type="AlphaFoldDB" id="A0A1Y5SBM4"/>
<dbReference type="GO" id="GO:0120010">
    <property type="term" value="P:intermembrane phospholipid transfer"/>
    <property type="evidence" value="ECO:0007669"/>
    <property type="project" value="TreeGrafter"/>
</dbReference>
<evidence type="ECO:0000256" key="3">
    <source>
        <dbReference type="SAM" id="SignalP"/>
    </source>
</evidence>
<feature type="signal peptide" evidence="3">
    <location>
        <begin position="1"/>
        <end position="27"/>
    </location>
</feature>
<dbReference type="InParanoid" id="A0A1Y5SBM4"/>
<dbReference type="PRINTS" id="PR01805">
    <property type="entry name" value="VACJLIPOPROT"/>
</dbReference>
<dbReference type="Pfam" id="PF04333">
    <property type="entry name" value="MlaA"/>
    <property type="match status" value="1"/>
</dbReference>
<proteinExistence type="inferred from homology"/>
<protein>
    <submittedName>
        <fullName evidence="4">Putative phospholipid-binding lipoprotein MlaA</fullName>
    </submittedName>
</protein>
<dbReference type="InterPro" id="IPR007428">
    <property type="entry name" value="MlaA"/>
</dbReference>
<keyword evidence="2 3" id="KW-0732">Signal</keyword>
<dbReference type="PROSITE" id="PS51257">
    <property type="entry name" value="PROKAR_LIPOPROTEIN"/>
    <property type="match status" value="1"/>
</dbReference>
<dbReference type="PANTHER" id="PTHR30035">
    <property type="entry name" value="LIPOPROTEIN VACJ-RELATED"/>
    <property type="match status" value="1"/>
</dbReference>
<dbReference type="EMBL" id="FWFR01000001">
    <property type="protein sequence ID" value="SLN37034.1"/>
    <property type="molecule type" value="Genomic_DNA"/>
</dbReference>
<keyword evidence="5" id="KW-1185">Reference proteome</keyword>
<dbReference type="OrthoDB" id="9785326at2"/>
<evidence type="ECO:0000256" key="2">
    <source>
        <dbReference type="ARBA" id="ARBA00022729"/>
    </source>
</evidence>
<dbReference type="Proteomes" id="UP000193200">
    <property type="component" value="Unassembled WGS sequence"/>
</dbReference>
<dbReference type="FunCoup" id="A0A1Y5SBM4">
    <property type="interactions" value="81"/>
</dbReference>